<proteinExistence type="predicted"/>
<evidence type="ECO:0000256" key="1">
    <source>
        <dbReference type="SAM" id="SignalP"/>
    </source>
</evidence>
<feature type="signal peptide" evidence="1">
    <location>
        <begin position="1"/>
        <end position="18"/>
    </location>
</feature>
<evidence type="ECO:0000313" key="2">
    <source>
        <dbReference type="EMBL" id="MCV2884865.1"/>
    </source>
</evidence>
<name>A0ABT3A858_9ALTE</name>
<keyword evidence="3" id="KW-1185">Reference proteome</keyword>
<organism evidence="2 3">
    <name type="scientific">Fluctibacter corallii</name>
    <dbReference type="NCBI Taxonomy" id="2984329"/>
    <lineage>
        <taxon>Bacteria</taxon>
        <taxon>Pseudomonadati</taxon>
        <taxon>Pseudomonadota</taxon>
        <taxon>Gammaproteobacteria</taxon>
        <taxon>Alteromonadales</taxon>
        <taxon>Alteromonadaceae</taxon>
        <taxon>Fluctibacter</taxon>
    </lineage>
</organism>
<protein>
    <recommendedName>
        <fullName evidence="4">PEP-CTERM protein-sorting domain-containing protein</fullName>
    </recommendedName>
</protein>
<comment type="caution">
    <text evidence="2">The sequence shown here is derived from an EMBL/GenBank/DDBJ whole genome shotgun (WGS) entry which is preliminary data.</text>
</comment>
<feature type="chain" id="PRO_5046506981" description="PEP-CTERM protein-sorting domain-containing protein" evidence="1">
    <location>
        <begin position="19"/>
        <end position="191"/>
    </location>
</feature>
<evidence type="ECO:0008006" key="4">
    <source>
        <dbReference type="Google" id="ProtNLM"/>
    </source>
</evidence>
<gene>
    <name evidence="2" type="ORF">OE749_09170</name>
</gene>
<reference evidence="2 3" key="1">
    <citation type="submission" date="2022-10" db="EMBL/GenBank/DDBJ databases">
        <title>Aestuariibacter sp. AA17 isolated from Montipora capitata coral fragment.</title>
        <authorList>
            <person name="Emsley S.A."/>
            <person name="Pfannmuller K.M."/>
            <person name="Loughran R.M."/>
            <person name="Shlafstein M."/>
            <person name="Papke E."/>
            <person name="Saw J.H."/>
            <person name="Ushijima B."/>
            <person name="Videau P."/>
        </authorList>
    </citation>
    <scope>NUCLEOTIDE SEQUENCE [LARGE SCALE GENOMIC DNA]</scope>
    <source>
        <strain evidence="2 3">AA17</strain>
    </source>
</reference>
<evidence type="ECO:0000313" key="3">
    <source>
        <dbReference type="Proteomes" id="UP001652504"/>
    </source>
</evidence>
<dbReference type="Proteomes" id="UP001652504">
    <property type="component" value="Unassembled WGS sequence"/>
</dbReference>
<accession>A0ABT3A858</accession>
<sequence length="191" mass="19998">MKTFLVGLLAVLSFSTQATLINVAPSSPALVYEDAVDGTQWSRLGLSSGAENYLNGQSGTLFSDLFAAVIRGNVLGFYAANIPDNIQNTYGISWDASVDEGQAITDQTTFASVADRGNGRFVAWDSIWVNFSGNVVFSNGSGGTNTLGSTVNAGQFNVTTDKNTATAVPEPHGLLLTALSLLLIAAARRKA</sequence>
<keyword evidence="1" id="KW-0732">Signal</keyword>
<dbReference type="RefSeq" id="WP_263712147.1">
    <property type="nucleotide sequence ID" value="NZ_JAOWKX010000004.1"/>
</dbReference>
<dbReference type="EMBL" id="JAOWKX010000004">
    <property type="protein sequence ID" value="MCV2884865.1"/>
    <property type="molecule type" value="Genomic_DNA"/>
</dbReference>